<evidence type="ECO:0000313" key="9">
    <source>
        <dbReference type="Proteomes" id="UP000267606"/>
    </source>
</evidence>
<reference evidence="10" key="1">
    <citation type="submission" date="2016-06" db="UniProtKB">
        <authorList>
            <consortium name="WormBaseParasite"/>
        </authorList>
    </citation>
    <scope>IDENTIFICATION</scope>
</reference>
<dbReference type="STRING" id="387005.A0A183HG48"/>
<dbReference type="GO" id="GO:0004016">
    <property type="term" value="F:adenylate cyclase activity"/>
    <property type="evidence" value="ECO:0007669"/>
    <property type="project" value="TreeGrafter"/>
</dbReference>
<dbReference type="InterPro" id="IPR001245">
    <property type="entry name" value="Ser-Thr/Tyr_kinase_cat_dom"/>
</dbReference>
<evidence type="ECO:0000256" key="1">
    <source>
        <dbReference type="ARBA" id="ARBA00001436"/>
    </source>
</evidence>
<dbReference type="GO" id="GO:0005524">
    <property type="term" value="F:ATP binding"/>
    <property type="evidence" value="ECO:0007669"/>
    <property type="project" value="InterPro"/>
</dbReference>
<evidence type="ECO:0000313" key="8">
    <source>
        <dbReference type="EMBL" id="VDO46602.1"/>
    </source>
</evidence>
<evidence type="ECO:0000256" key="2">
    <source>
        <dbReference type="ARBA" id="ARBA00012202"/>
    </source>
</evidence>
<comment type="catalytic activity">
    <reaction evidence="1">
        <text>GTP = 3',5'-cyclic GMP + diphosphate</text>
        <dbReference type="Rhea" id="RHEA:13665"/>
        <dbReference type="ChEBI" id="CHEBI:33019"/>
        <dbReference type="ChEBI" id="CHEBI:37565"/>
        <dbReference type="ChEBI" id="CHEBI:57746"/>
        <dbReference type="EC" id="4.6.1.2"/>
    </reaction>
</comment>
<feature type="domain" description="Protein kinase" evidence="7">
    <location>
        <begin position="1"/>
        <end position="268"/>
    </location>
</feature>
<evidence type="ECO:0000256" key="4">
    <source>
        <dbReference type="ARBA" id="ARBA00023239"/>
    </source>
</evidence>
<dbReference type="Pfam" id="PF07714">
    <property type="entry name" value="PK_Tyr_Ser-Thr"/>
    <property type="match status" value="1"/>
</dbReference>
<keyword evidence="4" id="KW-0456">Lyase</keyword>
<keyword evidence="6" id="KW-0175">Coiled coil</keyword>
<dbReference type="InterPro" id="IPR000719">
    <property type="entry name" value="Prot_kinase_dom"/>
</dbReference>
<sequence>EECNQEKRWPGLCGVALYKGVVVSINEITYPRKTKELSREAKLEMRIMRQLHHDNVNSFRGIVVGSSSICVVREFCARSSLMDILRNYDIKLDHLFIASFVEDLVKGMIYLHESELGVHGNLKSTNCLITSRWALQIADFGLHEIRDGQEWENEDFMWESFLWTAPELLRKSGCVRAIKGTQEGDAYSFGIILHEIITRQGPFMMLQNSDLTAKEVVLNVLNNVDYRPSCDGILAASYVINVMMMSWSAIPDNRPDFRTIRHKLKPMFEPIYKRNIMDHMMIMMEKYQNQLEDLVEERTTELREEKRRTENLLQRMLPVYVFQNVSKFLEENLLNLHSSKK</sequence>
<evidence type="ECO:0000313" key="10">
    <source>
        <dbReference type="WBParaSite" id="OFLC_0000645901-mRNA-1"/>
    </source>
</evidence>
<name>A0A183HG48_9BILA</name>
<dbReference type="GO" id="GO:0001653">
    <property type="term" value="F:peptide receptor activity"/>
    <property type="evidence" value="ECO:0007669"/>
    <property type="project" value="TreeGrafter"/>
</dbReference>
<dbReference type="PROSITE" id="PS50011">
    <property type="entry name" value="PROTEIN_KINASE_DOM"/>
    <property type="match status" value="1"/>
</dbReference>
<dbReference type="GO" id="GO:0004672">
    <property type="term" value="F:protein kinase activity"/>
    <property type="evidence" value="ECO:0007669"/>
    <property type="project" value="InterPro"/>
</dbReference>
<evidence type="ECO:0000256" key="5">
    <source>
        <dbReference type="ARBA" id="ARBA00023293"/>
    </source>
</evidence>
<dbReference type="PANTHER" id="PTHR11920">
    <property type="entry name" value="GUANYLYL CYCLASE"/>
    <property type="match status" value="1"/>
</dbReference>
<dbReference type="WBParaSite" id="OFLC_0000645901-mRNA-1">
    <property type="protein sequence ID" value="OFLC_0000645901-mRNA-1"/>
    <property type="gene ID" value="OFLC_0000645901"/>
</dbReference>
<dbReference type="PANTHER" id="PTHR11920:SF501">
    <property type="entry name" value="GUANYLATE CYCLASE 32E"/>
    <property type="match status" value="1"/>
</dbReference>
<accession>A0A183HG48</accession>
<dbReference type="EC" id="4.6.1.2" evidence="2"/>
<dbReference type="EMBL" id="UZAJ01006147">
    <property type="protein sequence ID" value="VDO46602.1"/>
    <property type="molecule type" value="Genomic_DNA"/>
</dbReference>
<evidence type="ECO:0000259" key="7">
    <source>
        <dbReference type="PROSITE" id="PS50011"/>
    </source>
</evidence>
<reference evidence="8 9" key="2">
    <citation type="submission" date="2018-11" db="EMBL/GenBank/DDBJ databases">
        <authorList>
            <consortium name="Pathogen Informatics"/>
        </authorList>
    </citation>
    <scope>NUCLEOTIDE SEQUENCE [LARGE SCALE GENOMIC DNA]</scope>
</reference>
<gene>
    <name evidence="8" type="ORF">OFLC_LOCUS6459</name>
</gene>
<protein>
    <recommendedName>
        <fullName evidence="2">guanylate cyclase</fullName>
        <ecNumber evidence="2">4.6.1.2</ecNumber>
    </recommendedName>
</protein>
<dbReference type="GO" id="GO:0004383">
    <property type="term" value="F:guanylate cyclase activity"/>
    <property type="evidence" value="ECO:0007669"/>
    <property type="project" value="UniProtKB-EC"/>
</dbReference>
<evidence type="ECO:0000256" key="3">
    <source>
        <dbReference type="ARBA" id="ARBA00022741"/>
    </source>
</evidence>
<dbReference type="InterPro" id="IPR011009">
    <property type="entry name" value="Kinase-like_dom_sf"/>
</dbReference>
<dbReference type="Proteomes" id="UP000267606">
    <property type="component" value="Unassembled WGS sequence"/>
</dbReference>
<dbReference type="SUPFAM" id="SSF56112">
    <property type="entry name" value="Protein kinase-like (PK-like)"/>
    <property type="match status" value="1"/>
</dbReference>
<feature type="coiled-coil region" evidence="6">
    <location>
        <begin position="277"/>
        <end position="315"/>
    </location>
</feature>
<dbReference type="InterPro" id="IPR050401">
    <property type="entry name" value="Cyclic_nucleotide_synthase"/>
</dbReference>
<keyword evidence="5" id="KW-0141">cGMP biosynthesis</keyword>
<dbReference type="Gene3D" id="6.10.250.780">
    <property type="match status" value="1"/>
</dbReference>
<proteinExistence type="predicted"/>
<dbReference type="GO" id="GO:0005886">
    <property type="term" value="C:plasma membrane"/>
    <property type="evidence" value="ECO:0007669"/>
    <property type="project" value="TreeGrafter"/>
</dbReference>
<dbReference type="Gene3D" id="1.10.510.10">
    <property type="entry name" value="Transferase(Phosphotransferase) domain 1"/>
    <property type="match status" value="1"/>
</dbReference>
<dbReference type="GO" id="GO:0007168">
    <property type="term" value="P:receptor guanylyl cyclase signaling pathway"/>
    <property type="evidence" value="ECO:0007669"/>
    <property type="project" value="TreeGrafter"/>
</dbReference>
<evidence type="ECO:0000256" key="6">
    <source>
        <dbReference type="SAM" id="Coils"/>
    </source>
</evidence>
<keyword evidence="3" id="KW-0547">Nucleotide-binding</keyword>
<dbReference type="AlphaFoldDB" id="A0A183HG48"/>
<organism evidence="10">
    <name type="scientific">Onchocerca flexuosa</name>
    <dbReference type="NCBI Taxonomy" id="387005"/>
    <lineage>
        <taxon>Eukaryota</taxon>
        <taxon>Metazoa</taxon>
        <taxon>Ecdysozoa</taxon>
        <taxon>Nematoda</taxon>
        <taxon>Chromadorea</taxon>
        <taxon>Rhabditida</taxon>
        <taxon>Spirurina</taxon>
        <taxon>Spiruromorpha</taxon>
        <taxon>Filarioidea</taxon>
        <taxon>Onchocercidae</taxon>
        <taxon>Onchocerca</taxon>
    </lineage>
</organism>
<keyword evidence="9" id="KW-1185">Reference proteome</keyword>